<proteinExistence type="predicted"/>
<dbReference type="Proteomes" id="UP000008871">
    <property type="component" value="Chromosome"/>
</dbReference>
<feature type="chain" id="PRO_5004178966" description="Tll0287-like domain-containing protein" evidence="1">
    <location>
        <begin position="22"/>
        <end position="188"/>
    </location>
</feature>
<dbReference type="Gene3D" id="3.30.450.290">
    <property type="match status" value="1"/>
</dbReference>
<feature type="signal peptide" evidence="1">
    <location>
        <begin position="1"/>
        <end position="21"/>
    </location>
</feature>
<organism evidence="3 4">
    <name type="scientific">Alcanivorax borkumensis (strain ATCC 700651 / DSM 11573 / NCIMB 13689 / SK2)</name>
    <dbReference type="NCBI Taxonomy" id="393595"/>
    <lineage>
        <taxon>Bacteria</taxon>
        <taxon>Pseudomonadati</taxon>
        <taxon>Pseudomonadota</taxon>
        <taxon>Gammaproteobacteria</taxon>
        <taxon>Oceanospirillales</taxon>
        <taxon>Alcanivoracaceae</taxon>
        <taxon>Alcanivorax</taxon>
    </lineage>
</organism>
<gene>
    <name evidence="3" type="ordered locus">ABO_0707</name>
</gene>
<keyword evidence="1" id="KW-0732">Signal</keyword>
<accession>Q0VRP3</accession>
<evidence type="ECO:0000256" key="1">
    <source>
        <dbReference type="SAM" id="SignalP"/>
    </source>
</evidence>
<evidence type="ECO:0000313" key="3">
    <source>
        <dbReference type="EMBL" id="CAL16155.1"/>
    </source>
</evidence>
<dbReference type="EMBL" id="AM286690">
    <property type="protein sequence ID" value="CAL16155.1"/>
    <property type="molecule type" value="Genomic_DNA"/>
</dbReference>
<feature type="domain" description="Tll0287-like" evidence="2">
    <location>
        <begin position="46"/>
        <end position="184"/>
    </location>
</feature>
<sequence length="188" mass="20428">MMKRTRVTGLALMLMAGPCVADALTDREEARQASMALGGALKQALIASMKEGGPLAAIDVCNLSAMPITEQVSEQSQWAVARTSLKIRNPDNAPDAWEREQLEAFQAQLDAGASPDSLEVLQTEYRDGKPVQRYMKPIMVQGPCLACHGSQLSAEVTQALDTHYPQDQARGYQTGELRGAFTLERPLP</sequence>
<protein>
    <recommendedName>
        <fullName evidence="2">Tll0287-like domain-containing protein</fullName>
    </recommendedName>
</protein>
<dbReference type="InterPro" id="IPR021796">
    <property type="entry name" value="Tll0287-like_dom"/>
</dbReference>
<dbReference type="HOGENOM" id="CLU_109783_1_0_6"/>
<reference evidence="3 4" key="1">
    <citation type="journal article" date="2006" name="Nat. Biotechnol.">
        <title>Genome sequence of the ubiquitous hydrocarbon-degrading marine bacterium Alcanivorax borkumensis.</title>
        <authorList>
            <person name="Schneiker S."/>
            <person name="Martins dos Santos V.A.P."/>
            <person name="Bartels D."/>
            <person name="Bekel T."/>
            <person name="Brecht M."/>
            <person name="Buhrmester J."/>
            <person name="Chernikova T.N."/>
            <person name="Denaro R."/>
            <person name="Ferrer M."/>
            <person name="Gertler C."/>
            <person name="Goesmann A."/>
            <person name="Golyshina O.V."/>
            <person name="Kaminski F."/>
            <person name="Khachane A.N."/>
            <person name="Lang S."/>
            <person name="Linke B."/>
            <person name="McHardy A.C."/>
            <person name="Meyer F."/>
            <person name="Nechitaylo T."/>
            <person name="Puehler A."/>
            <person name="Regenhardt D."/>
            <person name="Rupp O."/>
            <person name="Sabirova J.S."/>
            <person name="Selbitschka W."/>
            <person name="Yakimov M.M."/>
            <person name="Timmis K.N."/>
            <person name="Vorhoelter F.-J."/>
            <person name="Weidner S."/>
            <person name="Kaiser O."/>
            <person name="Golyshin P.N."/>
        </authorList>
    </citation>
    <scope>NUCLEOTIDE SEQUENCE [LARGE SCALE GENOMIC DNA]</scope>
    <source>
        <strain evidence="4">ATCC 700651 / DSM 11573 / NCIMB 13689 / SK2</strain>
    </source>
</reference>
<evidence type="ECO:0000313" key="4">
    <source>
        <dbReference type="Proteomes" id="UP000008871"/>
    </source>
</evidence>
<dbReference type="KEGG" id="abo:ABO_0707"/>
<name>Q0VRP3_ALCBS</name>
<dbReference type="eggNOG" id="COG3258">
    <property type="taxonomic scope" value="Bacteria"/>
</dbReference>
<dbReference type="AlphaFoldDB" id="Q0VRP3"/>
<keyword evidence="4" id="KW-1185">Reference proteome</keyword>
<dbReference type="STRING" id="393595.ABO_0707"/>
<dbReference type="Pfam" id="PF11845">
    <property type="entry name" value="Tll0287-like"/>
    <property type="match status" value="1"/>
</dbReference>
<evidence type="ECO:0000259" key="2">
    <source>
        <dbReference type="Pfam" id="PF11845"/>
    </source>
</evidence>